<feature type="non-terminal residue" evidence="1">
    <location>
        <position position="328"/>
    </location>
</feature>
<dbReference type="Proteomes" id="UP000823399">
    <property type="component" value="Unassembled WGS sequence"/>
</dbReference>
<evidence type="ECO:0000313" key="2">
    <source>
        <dbReference type="Proteomes" id="UP000823399"/>
    </source>
</evidence>
<reference evidence="1" key="1">
    <citation type="journal article" date="2020" name="New Phytol.">
        <title>Comparative genomics reveals dynamic genome evolution in host specialist ectomycorrhizal fungi.</title>
        <authorList>
            <person name="Lofgren L.A."/>
            <person name="Nguyen N.H."/>
            <person name="Vilgalys R."/>
            <person name="Ruytinx J."/>
            <person name="Liao H.L."/>
            <person name="Branco S."/>
            <person name="Kuo A."/>
            <person name="LaButti K."/>
            <person name="Lipzen A."/>
            <person name="Andreopoulos W."/>
            <person name="Pangilinan J."/>
            <person name="Riley R."/>
            <person name="Hundley H."/>
            <person name="Na H."/>
            <person name="Barry K."/>
            <person name="Grigoriev I.V."/>
            <person name="Stajich J.E."/>
            <person name="Kennedy P.G."/>
        </authorList>
    </citation>
    <scope>NUCLEOTIDE SEQUENCE</scope>
    <source>
        <strain evidence="1">FC423</strain>
    </source>
</reference>
<name>A0A9P7ET98_9AGAM</name>
<protein>
    <submittedName>
        <fullName evidence="1">Uncharacterized protein</fullName>
    </submittedName>
</protein>
<accession>A0A9P7ET98</accession>
<keyword evidence="2" id="KW-1185">Reference proteome</keyword>
<dbReference type="EMBL" id="JABBWM010000131">
    <property type="protein sequence ID" value="KAG2087518.1"/>
    <property type="molecule type" value="Genomic_DNA"/>
</dbReference>
<dbReference type="GeneID" id="64692288"/>
<gene>
    <name evidence="1" type="ORF">F5147DRAFT_527619</name>
</gene>
<comment type="caution">
    <text evidence="1">The sequence shown here is derived from an EMBL/GenBank/DDBJ whole genome shotgun (WGS) entry which is preliminary data.</text>
</comment>
<dbReference type="OrthoDB" id="3253416at2759"/>
<dbReference type="AlphaFoldDB" id="A0A9P7ET98"/>
<organism evidence="1 2">
    <name type="scientific">Suillus discolor</name>
    <dbReference type="NCBI Taxonomy" id="1912936"/>
    <lineage>
        <taxon>Eukaryota</taxon>
        <taxon>Fungi</taxon>
        <taxon>Dikarya</taxon>
        <taxon>Basidiomycota</taxon>
        <taxon>Agaricomycotina</taxon>
        <taxon>Agaricomycetes</taxon>
        <taxon>Agaricomycetidae</taxon>
        <taxon>Boletales</taxon>
        <taxon>Suillineae</taxon>
        <taxon>Suillaceae</taxon>
        <taxon>Suillus</taxon>
    </lineage>
</organism>
<dbReference type="RefSeq" id="XP_041285225.1">
    <property type="nucleotide sequence ID" value="XM_041430029.1"/>
</dbReference>
<proteinExistence type="predicted"/>
<feature type="non-terminal residue" evidence="1">
    <location>
        <position position="1"/>
    </location>
</feature>
<sequence length="328" mass="37028">KAVRTHEQRKLSKANSDAMWTDIESGRMKYLKIIESLSEKHNMSVDWMSGQMYLGGKLLKRNRTAGVFNAFVRRKMRECKENGLPMGHDALALVTKQVSESGEWKNLDSEDEDDLLKDMQDEKEMKANIKVTGREAGIDIENTLARVQPELLGLEKRTGCNIMWILTRGKISNSFVPRSYASEPLQTAFLHLYKSTIESVGMQTDAYIASGAAGVVKITTGRSATKLRAQIREVIRVGMHEILTKKRGVSEDSVPSVAYNSYDAFIVKWGVELSGWTEGEVRNPGTITSSIGLARLHAALKNNECYWHELTPDEWEEKKELFEQQVLN</sequence>
<evidence type="ECO:0000313" key="1">
    <source>
        <dbReference type="EMBL" id="KAG2087518.1"/>
    </source>
</evidence>